<protein>
    <recommendedName>
        <fullName evidence="2 18">Fusion glycoprotein F0</fullName>
    </recommendedName>
</protein>
<dbReference type="GO" id="GO:0019064">
    <property type="term" value="P:fusion of virus membrane with host plasma membrane"/>
    <property type="evidence" value="ECO:0007669"/>
    <property type="project" value="UniProtKB-KW"/>
</dbReference>
<dbReference type="Gene3D" id="2.60.40.1690">
    <property type="entry name" value="Head and neck region of the ectodomain of NDV fusion glycoprotein"/>
    <property type="match status" value="1"/>
</dbReference>
<evidence type="ECO:0000256" key="15">
    <source>
        <dbReference type="ARBA" id="ARBA00023157"/>
    </source>
</evidence>
<keyword evidence="11 18" id="KW-0261">Viral envelope protein</keyword>
<gene>
    <name evidence="19" type="primary">F</name>
</gene>
<evidence type="ECO:0000256" key="13">
    <source>
        <dbReference type="ARBA" id="ARBA00023054"/>
    </source>
</evidence>
<dbReference type="SUPFAM" id="SSF69922">
    <property type="entry name" value="Head and neck region of the ectodomain of NDV fusion glycoprotein"/>
    <property type="match status" value="1"/>
</dbReference>
<organism evidence="19 20">
    <name type="scientific">Shaan virus</name>
    <dbReference type="NCBI Taxonomy" id="2848072"/>
    <lineage>
        <taxon>Viruses</taxon>
        <taxon>Riboviria</taxon>
        <taxon>Orthornavirae</taxon>
        <taxon>Negarnaviricota</taxon>
        <taxon>Haploviricotina</taxon>
        <taxon>Monjiviricetes</taxon>
        <taxon>Mononegavirales</taxon>
        <taxon>Paramyxoviridae</taxon>
        <taxon>Orthoparamyxovirinae</taxon>
        <taxon>Parajeilongvirus</taxon>
        <taxon>Parajeilongvirus miniopteri</taxon>
        <taxon>Jeilongvirus miniopteri</taxon>
    </lineage>
</organism>
<comment type="subcellular location">
    <subcellularLocation>
        <location evidence="18">Virion membrane</location>
        <topology evidence="18">Single-pass type I membrane protein</topology>
    </subcellularLocation>
    <subcellularLocation>
        <location evidence="18">Host cell membrane</location>
        <topology evidence="18">Single-pass membrane protein</topology>
    </subcellularLocation>
</comment>
<evidence type="ECO:0000313" key="19">
    <source>
        <dbReference type="EMBL" id="AXR70616.1"/>
    </source>
</evidence>
<dbReference type="Proteomes" id="UP000502241">
    <property type="component" value="Segment"/>
</dbReference>
<dbReference type="Gene3D" id="1.10.287.2480">
    <property type="match status" value="1"/>
</dbReference>
<keyword evidence="12 18" id="KW-1133">Transmembrane helix</keyword>
<keyword evidence="3" id="KW-1168">Fusion of virus membrane with host membrane</keyword>
<evidence type="ECO:0000256" key="9">
    <source>
        <dbReference type="ARBA" id="ARBA00022844"/>
    </source>
</evidence>
<sequence>MKLITNLNRFSTLILILTLLFESNYSQIAMTDLTKIGVIPARNYALKIKGSISAQPMVIKLVPSINNITQCDGYASALQDYKALLTRILKPINDSLSLVRSTINERTTGVRFWGAIIGGVALGVATSAQITAAIALHKANQNANMIKNMKDAILNTNRAIEKLQDATRGTVLAISGLQEQINSNVVPALNLLGCEVAINTLKLNLNRYFSEISFVFGPNLRDPSSQTLSIQAVSQAFNGDFESMLKELNYRRDDFLDLIQSDAIRGRIIDVDLENYFVSLQIEYPELITIKDSIVQEFNIISHNDKGSEWMAMFPRAILKRGLFLSNIDLKDCSRTDTSYICQEDTSTPMSPTLFSCMTGDLENCARTRVVNAHVSRYALSGGVVFANCVPITCICIKTNQHLIQDSTASNVMITQSDCQELQIDGMYITVGPKKLNRSMYSRDIKFGPPISSNPIDVRNQLAKVEESIKDSESFLRESYNILRRINPNVVNTGIIVFLIIASVVVLVWCIGITVWLWVINQRVKQDLYLYSRNQNMSTVSSMSSLIPGA</sequence>
<evidence type="ECO:0000256" key="17">
    <source>
        <dbReference type="ARBA" id="ARBA00023296"/>
    </source>
</evidence>
<reference evidence="19 20" key="1">
    <citation type="journal article" date="2018" name="Sci. Rep.">
        <title>Isolation and characterization of novel bat paramyxovirus B16-40 potentially belonging to the proposed genus Shaanvirus.</title>
        <authorList>
            <person name="Noh J.Y."/>
            <person name="Jeong D.G."/>
            <person name="Yoon S.W."/>
            <person name="Kim J.H."/>
            <person name="Choi Y.G."/>
            <person name="Kang S.Y."/>
            <person name="Kim H.K."/>
        </authorList>
    </citation>
    <scope>NUCLEOTIDE SEQUENCE [LARGE SCALE GENOMIC DNA]</scope>
    <source>
        <strain evidence="19">Bat-ParaV/B16-40</strain>
    </source>
</reference>
<dbReference type="GO" id="GO:0019031">
    <property type="term" value="C:viral envelope"/>
    <property type="evidence" value="ECO:0007669"/>
    <property type="project" value="UniProtKB-KW"/>
</dbReference>
<keyword evidence="13" id="KW-0175">Coiled coil</keyword>
<feature type="transmembrane region" description="Helical" evidence="18">
    <location>
        <begin position="495"/>
        <end position="519"/>
    </location>
</feature>
<keyword evidence="5" id="KW-1169">Fusion of virus membrane with host cell membrane</keyword>
<evidence type="ECO:0000256" key="5">
    <source>
        <dbReference type="ARBA" id="ARBA00022521"/>
    </source>
</evidence>
<evidence type="ECO:0000256" key="11">
    <source>
        <dbReference type="ARBA" id="ARBA00022879"/>
    </source>
</evidence>
<evidence type="ECO:0000256" key="18">
    <source>
        <dbReference type="RuleBase" id="RU003705"/>
    </source>
</evidence>
<dbReference type="Gene3D" id="2.40.490.10">
    <property type="entry name" value="Newcastle disease virus like domain"/>
    <property type="match status" value="1"/>
</dbReference>
<keyword evidence="20" id="KW-1185">Reference proteome</keyword>
<keyword evidence="6" id="KW-1162">Viral penetration into host cytoplasm</keyword>
<keyword evidence="10" id="KW-1043">Host membrane</keyword>
<evidence type="ECO:0000256" key="16">
    <source>
        <dbReference type="ARBA" id="ARBA00023180"/>
    </source>
</evidence>
<evidence type="ECO:0000313" key="20">
    <source>
        <dbReference type="Proteomes" id="UP000502241"/>
    </source>
</evidence>
<keyword evidence="16" id="KW-0325">Glycoprotein</keyword>
<keyword evidence="7 18" id="KW-0812">Transmembrane</keyword>
<keyword evidence="15" id="KW-1015">Disulfide bond</keyword>
<name>A0A346NTM3_9MONO</name>
<keyword evidence="8" id="KW-0732">Signal</keyword>
<keyword evidence="17" id="KW-1160">Virus entry into host cell</keyword>
<dbReference type="Gene3D" id="6.10.10.110">
    <property type="match status" value="1"/>
</dbReference>
<evidence type="ECO:0000256" key="10">
    <source>
        <dbReference type="ARBA" id="ARBA00022870"/>
    </source>
</evidence>
<accession>A0A346NTM3</accession>
<evidence type="ECO:0000256" key="7">
    <source>
        <dbReference type="ARBA" id="ARBA00022692"/>
    </source>
</evidence>
<evidence type="ECO:0000256" key="3">
    <source>
        <dbReference type="ARBA" id="ARBA00022506"/>
    </source>
</evidence>
<dbReference type="GO" id="GO:0046718">
    <property type="term" value="P:symbiont entry into host cell"/>
    <property type="evidence" value="ECO:0007669"/>
    <property type="project" value="UniProtKB-KW"/>
</dbReference>
<keyword evidence="9" id="KW-0946">Virion</keyword>
<keyword evidence="4" id="KW-1032">Host cell membrane</keyword>
<evidence type="ECO:0000256" key="4">
    <source>
        <dbReference type="ARBA" id="ARBA00022511"/>
    </source>
</evidence>
<comment type="similarity">
    <text evidence="1 18">Belongs to the paramyxoviruses fusion glycoprotein family.</text>
</comment>
<comment type="subunit">
    <text evidence="18">Homotrimer of disulfide-linked F1-F2.</text>
</comment>
<dbReference type="GO" id="GO:0055036">
    <property type="term" value="C:virion membrane"/>
    <property type="evidence" value="ECO:0007669"/>
    <property type="project" value="UniProtKB-SubCell"/>
</dbReference>
<evidence type="ECO:0000256" key="12">
    <source>
        <dbReference type="ARBA" id="ARBA00022989"/>
    </source>
</evidence>
<evidence type="ECO:0000256" key="8">
    <source>
        <dbReference type="ARBA" id="ARBA00022729"/>
    </source>
</evidence>
<dbReference type="Pfam" id="PF00523">
    <property type="entry name" value="Fusion_gly"/>
    <property type="match status" value="1"/>
</dbReference>
<proteinExistence type="inferred from homology"/>
<evidence type="ECO:0000256" key="6">
    <source>
        <dbReference type="ARBA" id="ARBA00022595"/>
    </source>
</evidence>
<dbReference type="GO" id="GO:0020002">
    <property type="term" value="C:host cell plasma membrane"/>
    <property type="evidence" value="ECO:0007669"/>
    <property type="project" value="UniProtKB-SubCell"/>
</dbReference>
<keyword evidence="14 18" id="KW-0472">Membrane</keyword>
<evidence type="ECO:0000256" key="14">
    <source>
        <dbReference type="ARBA" id="ARBA00023136"/>
    </source>
</evidence>
<evidence type="ECO:0000256" key="2">
    <source>
        <dbReference type="ARBA" id="ARBA00016586"/>
    </source>
</evidence>
<evidence type="ECO:0000256" key="1">
    <source>
        <dbReference type="ARBA" id="ARBA00008211"/>
    </source>
</evidence>
<dbReference type="EMBL" id="MG230624">
    <property type="protein sequence ID" value="AXR70616.1"/>
    <property type="molecule type" value="Viral_cRNA"/>
</dbReference>
<dbReference type="InterPro" id="IPR000776">
    <property type="entry name" value="Fusion_F0_Paramyxovir"/>
</dbReference>
<dbReference type="SUPFAM" id="SSF58069">
    <property type="entry name" value="Virus ectodomain"/>
    <property type="match status" value="1"/>
</dbReference>